<dbReference type="AlphaFoldDB" id="A0AAD1C8J0"/>
<reference evidence="1 2" key="1">
    <citation type="journal article" date="2017" name="Infect. Immun.">
        <title>Characterization of the Pathogenicity of Streptococcus intermedius TYG1620 Isolated from a Human Brain Abscess Based on the Complete Genome Sequence with Transcriptome Analysis and Transposon Mutagenesis in a Murine Subcutaneous Abscess Model.</title>
        <authorList>
            <person name="Hasegawa N."/>
            <person name="Sekizuka T."/>
            <person name="Sugi Y."/>
            <person name="Kawakami N."/>
            <person name="Ogasawara Y."/>
            <person name="Kato K."/>
            <person name="Yamashita A."/>
            <person name="Takeuchi F."/>
            <person name="Kuroda M."/>
        </authorList>
    </citation>
    <scope>NUCLEOTIDE SEQUENCE [LARGE SCALE GENOMIC DNA]</scope>
    <source>
        <strain evidence="1 2">TYG1620</strain>
    </source>
</reference>
<organism evidence="1 2">
    <name type="scientific">Streptococcus intermedius</name>
    <dbReference type="NCBI Taxonomy" id="1338"/>
    <lineage>
        <taxon>Bacteria</taxon>
        <taxon>Bacillati</taxon>
        <taxon>Bacillota</taxon>
        <taxon>Bacilli</taxon>
        <taxon>Lactobacillales</taxon>
        <taxon>Streptococcaceae</taxon>
        <taxon>Streptococcus</taxon>
        <taxon>Streptococcus anginosus group</taxon>
    </lineage>
</organism>
<dbReference type="EMBL" id="AP014880">
    <property type="protein sequence ID" value="BAW17315.1"/>
    <property type="molecule type" value="Genomic_DNA"/>
</dbReference>
<evidence type="ECO:0000313" key="2">
    <source>
        <dbReference type="Proteomes" id="UP000217792"/>
    </source>
</evidence>
<gene>
    <name evidence="1" type="ORF">SITYG_13360</name>
</gene>
<name>A0AAD1C8J0_STRIT</name>
<accession>A0AAD1C8J0</accession>
<protein>
    <submittedName>
        <fullName evidence="1">Homoserine O-succinyltransferase</fullName>
    </submittedName>
</protein>
<proteinExistence type="predicted"/>
<evidence type="ECO:0000313" key="1">
    <source>
        <dbReference type="EMBL" id="BAW17315.1"/>
    </source>
</evidence>
<dbReference type="Proteomes" id="UP000217792">
    <property type="component" value="Chromosome"/>
</dbReference>
<sequence>MHADYLETFYKTFGEMKDYYFAGLIIAGAQSNSYLLKQ</sequence>